<dbReference type="Gene3D" id="1.25.40.10">
    <property type="entry name" value="Tetratricopeptide repeat domain"/>
    <property type="match status" value="1"/>
</dbReference>
<dbReference type="PANTHER" id="PTHR12875:SF0">
    <property type="entry name" value="GOLGI TO ER TRAFFIC PROTEIN 4 HOMOLOG"/>
    <property type="match status" value="1"/>
</dbReference>
<dbReference type="GO" id="GO:0045048">
    <property type="term" value="P:protein insertion into ER membrane"/>
    <property type="evidence" value="ECO:0000318"/>
    <property type="project" value="GO_Central"/>
</dbReference>
<evidence type="ECO:0000313" key="3">
    <source>
        <dbReference type="Proteomes" id="UP000001055"/>
    </source>
</evidence>
<dbReference type="STRING" id="321614.Q0TVL2"/>
<dbReference type="VEuPathDB" id="FungiDB:JI435_164520"/>
<dbReference type="FunCoup" id="Q0TVL2">
    <property type="interactions" value="351"/>
</dbReference>
<dbReference type="Pfam" id="PF04190">
    <property type="entry name" value="GET4"/>
    <property type="match status" value="1"/>
</dbReference>
<evidence type="ECO:0000256" key="1">
    <source>
        <dbReference type="ARBA" id="ARBA00005351"/>
    </source>
</evidence>
<evidence type="ECO:0000313" key="2">
    <source>
        <dbReference type="EMBL" id="EAT76150.2"/>
    </source>
</evidence>
<dbReference type="eggNOG" id="KOG3024">
    <property type="taxonomic scope" value="Eukaryota"/>
</dbReference>
<dbReference type="InterPro" id="IPR007317">
    <property type="entry name" value="GET4"/>
</dbReference>
<name>Q0TVL2_PHANO</name>
<dbReference type="HOGENOM" id="CLU_046061_0_1_1"/>
<dbReference type="AlphaFoldDB" id="Q0TVL2"/>
<dbReference type="InParanoid" id="Q0TVL2"/>
<sequence>MSAFSAEWLCAEKSNVPKQKRKVHRIHKLPHFLANPARIAEGQFYEAHQQLRVIASRYVKAQDWENATSILYSGAQSLLQAGQGGSGGDLCIFLLDVFNKGEVKPDASSKGKLLGLLRAFPKDEPTKKKFVGEMIAWSSKFGEYPAGDPEIHNVAGSLYAEELEPYEAERHLLLGNQDSPSTLASLEYAWYEADDSHTAPLYCARGVLPYLLTGNLRGANKFFLLFTSFLSKKPGLNTQQISTSASDLRTYPTLPLLNFLGLLLRSVERGDPSLFRQLKSHYATNLKDVNWNEALDQLGEMYFGIKVPRQGNPMMDMLGGMFGGGGFGGGGGGAKKSSAKGIAPAAAGLD</sequence>
<dbReference type="Proteomes" id="UP000001055">
    <property type="component" value="Unassembled WGS sequence"/>
</dbReference>
<dbReference type="InterPro" id="IPR011990">
    <property type="entry name" value="TPR-like_helical_dom_sf"/>
</dbReference>
<proteinExistence type="inferred from homology"/>
<dbReference type="GO" id="GO:0005829">
    <property type="term" value="C:cytosol"/>
    <property type="evidence" value="ECO:0000318"/>
    <property type="project" value="GO_Central"/>
</dbReference>
<dbReference type="RefSeq" id="XP_001806568.1">
    <property type="nucleotide sequence ID" value="XM_001806516.1"/>
</dbReference>
<dbReference type="KEGG" id="pno:SNOG_16452"/>
<comment type="similarity">
    <text evidence="1">Belongs to the GET4 family.</text>
</comment>
<dbReference type="GeneID" id="5983500"/>
<dbReference type="GO" id="GO:0072380">
    <property type="term" value="C:TRC complex"/>
    <property type="evidence" value="ECO:0000318"/>
    <property type="project" value="GO_Central"/>
</dbReference>
<organism evidence="2 3">
    <name type="scientific">Phaeosphaeria nodorum (strain SN15 / ATCC MYA-4574 / FGSC 10173)</name>
    <name type="common">Glume blotch fungus</name>
    <name type="synonym">Parastagonospora nodorum</name>
    <dbReference type="NCBI Taxonomy" id="321614"/>
    <lineage>
        <taxon>Eukaryota</taxon>
        <taxon>Fungi</taxon>
        <taxon>Dikarya</taxon>
        <taxon>Ascomycota</taxon>
        <taxon>Pezizomycotina</taxon>
        <taxon>Dothideomycetes</taxon>
        <taxon>Pleosporomycetidae</taxon>
        <taxon>Pleosporales</taxon>
        <taxon>Pleosporineae</taxon>
        <taxon>Phaeosphaeriaceae</taxon>
        <taxon>Parastagonospora</taxon>
    </lineage>
</organism>
<accession>Q0TVL2</accession>
<gene>
    <name evidence="2" type="ORF">SNOG_16452</name>
</gene>
<reference evidence="3" key="1">
    <citation type="journal article" date="2007" name="Plant Cell">
        <title>Dothideomycete-plant interactions illuminated by genome sequencing and EST analysis of the wheat pathogen Stagonospora nodorum.</title>
        <authorList>
            <person name="Hane J.K."/>
            <person name="Lowe R.G."/>
            <person name="Solomon P.S."/>
            <person name="Tan K.C."/>
            <person name="Schoch C.L."/>
            <person name="Spatafora J.W."/>
            <person name="Crous P.W."/>
            <person name="Kodira C."/>
            <person name="Birren B.W."/>
            <person name="Galagan J.E."/>
            <person name="Torriani S.F."/>
            <person name="McDonald B.A."/>
            <person name="Oliver R.P."/>
        </authorList>
    </citation>
    <scope>NUCLEOTIDE SEQUENCE [LARGE SCALE GENOMIC DNA]</scope>
    <source>
        <strain evidence="3">SN15 / ATCC MYA-4574 / FGSC 10173</strain>
    </source>
</reference>
<evidence type="ECO:0008006" key="4">
    <source>
        <dbReference type="Google" id="ProtNLM"/>
    </source>
</evidence>
<protein>
    <recommendedName>
        <fullName evidence="4">DUF410-domain-containing protein</fullName>
    </recommendedName>
</protein>
<dbReference type="PANTHER" id="PTHR12875">
    <property type="entry name" value="GOLGI TO ER TRAFFIC PROTEIN 4 HOMOLOG"/>
    <property type="match status" value="1"/>
</dbReference>
<dbReference type="EMBL" id="CH445372">
    <property type="protein sequence ID" value="EAT76150.2"/>
    <property type="molecule type" value="Genomic_DNA"/>
</dbReference>